<organism evidence="6 7">
    <name type="scientific">Eiseniibacteriota bacterium</name>
    <dbReference type="NCBI Taxonomy" id="2212470"/>
    <lineage>
        <taxon>Bacteria</taxon>
        <taxon>Candidatus Eiseniibacteriota</taxon>
    </lineage>
</organism>
<dbReference type="PROSITE" id="PS50051">
    <property type="entry name" value="MCM_2"/>
    <property type="match status" value="1"/>
</dbReference>
<keyword evidence="2" id="KW-0547">Nucleotide-binding</keyword>
<accession>A0A538SZ78</accession>
<feature type="region of interest" description="Disordered" evidence="4">
    <location>
        <begin position="161"/>
        <end position="204"/>
    </location>
</feature>
<dbReference type="InterPro" id="IPR045006">
    <property type="entry name" value="CHLI-like"/>
</dbReference>
<dbReference type="InterPro" id="IPR027417">
    <property type="entry name" value="P-loop_NTPase"/>
</dbReference>
<dbReference type="InterPro" id="IPR004482">
    <property type="entry name" value="Mg_chelat-rel"/>
</dbReference>
<dbReference type="Pfam" id="PF13335">
    <property type="entry name" value="Mg_chelatase_C"/>
    <property type="match status" value="1"/>
</dbReference>
<dbReference type="PANTHER" id="PTHR32039">
    <property type="entry name" value="MAGNESIUM-CHELATASE SUBUNIT CHLI"/>
    <property type="match status" value="1"/>
</dbReference>
<evidence type="ECO:0000256" key="3">
    <source>
        <dbReference type="ARBA" id="ARBA00022840"/>
    </source>
</evidence>
<dbReference type="InterPro" id="IPR025158">
    <property type="entry name" value="Mg_chelat-rel_C"/>
</dbReference>
<dbReference type="PRINTS" id="PR01657">
    <property type="entry name" value="MCMFAMILY"/>
</dbReference>
<dbReference type="InterPro" id="IPR003593">
    <property type="entry name" value="AAA+_ATPase"/>
</dbReference>
<dbReference type="InterPro" id="IPR020568">
    <property type="entry name" value="Ribosomal_Su5_D2-typ_SF"/>
</dbReference>
<dbReference type="EMBL" id="VBOW01000084">
    <property type="protein sequence ID" value="TMQ56675.1"/>
    <property type="molecule type" value="Genomic_DNA"/>
</dbReference>
<dbReference type="AlphaFoldDB" id="A0A538SZ78"/>
<name>A0A538SZ78_UNCEI</name>
<gene>
    <name evidence="6" type="ORF">E6K76_12295</name>
</gene>
<dbReference type="InterPro" id="IPR000523">
    <property type="entry name" value="Mg_chelatse_chII-like_cat_dom"/>
</dbReference>
<dbReference type="SMART" id="SM00382">
    <property type="entry name" value="AAA"/>
    <property type="match status" value="1"/>
</dbReference>
<evidence type="ECO:0000256" key="2">
    <source>
        <dbReference type="ARBA" id="ARBA00022741"/>
    </source>
</evidence>
<dbReference type="Pfam" id="PF13541">
    <property type="entry name" value="ChlI"/>
    <property type="match status" value="1"/>
</dbReference>
<evidence type="ECO:0000313" key="7">
    <source>
        <dbReference type="Proteomes" id="UP000316852"/>
    </source>
</evidence>
<dbReference type="Proteomes" id="UP000316852">
    <property type="component" value="Unassembled WGS sequence"/>
</dbReference>
<feature type="compositionally biased region" description="Basic and acidic residues" evidence="4">
    <location>
        <begin position="162"/>
        <end position="179"/>
    </location>
</feature>
<dbReference type="Gene3D" id="3.40.50.300">
    <property type="entry name" value="P-loop containing nucleotide triphosphate hydrolases"/>
    <property type="match status" value="1"/>
</dbReference>
<reference evidence="6 7" key="1">
    <citation type="journal article" date="2019" name="Nat. Microbiol.">
        <title>Mediterranean grassland soil C-N compound turnover is dependent on rainfall and depth, and is mediated by genomically divergent microorganisms.</title>
        <authorList>
            <person name="Diamond S."/>
            <person name="Andeer P.F."/>
            <person name="Li Z."/>
            <person name="Crits-Christoph A."/>
            <person name="Burstein D."/>
            <person name="Anantharaman K."/>
            <person name="Lane K.R."/>
            <person name="Thomas B.C."/>
            <person name="Pan C."/>
            <person name="Northen T.R."/>
            <person name="Banfield J.F."/>
        </authorList>
    </citation>
    <scope>NUCLEOTIDE SEQUENCE [LARGE SCALE GENOMIC DNA]</scope>
    <source>
        <strain evidence="6">WS_6</strain>
    </source>
</reference>
<dbReference type="PANTHER" id="PTHR32039:SF7">
    <property type="entry name" value="COMPETENCE PROTEIN COMM"/>
    <property type="match status" value="1"/>
</dbReference>
<feature type="compositionally biased region" description="Low complexity" evidence="4">
    <location>
        <begin position="180"/>
        <end position="195"/>
    </location>
</feature>
<comment type="similarity">
    <text evidence="1">Belongs to the Mg-chelatase subunits D/I family. ComM subfamily.</text>
</comment>
<sequence length="517" mass="54333">MLARVTSCATQGIDGLFVEVEADLGAGLPTFSIVGLPDAAVRESRERVLAALRNCGFEFPARKITINLAPAHVRKEGARFDLPIAVALLLASGQIPRGAPLEEGIFVGELALDGTLRGVRGILAVMAAAKRERRGPVWIPRENGREAGAIGGVSIRSLGSLRELRGDDAPGGGGERERSAGAATSHQGAGTDADPPGGPVRAAPPDLAEVRGQIIARRALEVAAAGGHNILFVGPPGSGKTMLASRLPGILPPLAREEAVEVSTIHSVAGRLPPGSGLILEPPFRAPHHTISDAGLVGGGRGPLPGEVSLAHKGVLFMDELPEFHRNALEALRQPLEDGYVSIARAGGTTVFPASFSLVAAMNPCPCGWRGDPRRACRCGPDAVARYWAKVSGPILDRIDLVLEVPAVPMEDLFSGESGESSADVRERVVRARSIAVERNQSGGRNATLTARELGRVAPLEPECRQLIRHAAEAFRITARGVVRIRRVARTIADSAGSETVRAEHVAEALQYRMPAV</sequence>
<dbReference type="Gene3D" id="3.30.230.10">
    <property type="match status" value="1"/>
</dbReference>
<dbReference type="SUPFAM" id="SSF54211">
    <property type="entry name" value="Ribosomal protein S5 domain 2-like"/>
    <property type="match status" value="1"/>
</dbReference>
<proteinExistence type="inferred from homology"/>
<dbReference type="GO" id="GO:0003677">
    <property type="term" value="F:DNA binding"/>
    <property type="evidence" value="ECO:0007669"/>
    <property type="project" value="InterPro"/>
</dbReference>
<comment type="caution">
    <text evidence="6">The sequence shown here is derived from an EMBL/GenBank/DDBJ whole genome shotgun (WGS) entry which is preliminary data.</text>
</comment>
<dbReference type="Pfam" id="PF01078">
    <property type="entry name" value="Mg_chelatase"/>
    <property type="match status" value="1"/>
</dbReference>
<dbReference type="GO" id="GO:0005524">
    <property type="term" value="F:ATP binding"/>
    <property type="evidence" value="ECO:0007669"/>
    <property type="project" value="UniProtKB-KW"/>
</dbReference>
<dbReference type="SUPFAM" id="SSF52540">
    <property type="entry name" value="P-loop containing nucleoside triphosphate hydrolases"/>
    <property type="match status" value="1"/>
</dbReference>
<keyword evidence="3 6" id="KW-0067">ATP-binding</keyword>
<evidence type="ECO:0000259" key="5">
    <source>
        <dbReference type="PROSITE" id="PS50051"/>
    </source>
</evidence>
<dbReference type="NCBIfam" id="TIGR00368">
    <property type="entry name" value="YifB family Mg chelatase-like AAA ATPase"/>
    <property type="match status" value="1"/>
</dbReference>
<evidence type="ECO:0000256" key="1">
    <source>
        <dbReference type="ARBA" id="ARBA00006354"/>
    </source>
</evidence>
<protein>
    <submittedName>
        <fullName evidence="6">ATP-binding protein</fullName>
    </submittedName>
</protein>
<evidence type="ECO:0000313" key="6">
    <source>
        <dbReference type="EMBL" id="TMQ56675.1"/>
    </source>
</evidence>
<feature type="domain" description="MCM C-terminal AAA(+) ATPase" evidence="5">
    <location>
        <begin position="306"/>
        <end position="405"/>
    </location>
</feature>
<dbReference type="InterPro" id="IPR001208">
    <property type="entry name" value="MCM_dom"/>
</dbReference>
<evidence type="ECO:0000256" key="4">
    <source>
        <dbReference type="SAM" id="MobiDB-lite"/>
    </source>
</evidence>
<dbReference type="InterPro" id="IPR014721">
    <property type="entry name" value="Ribsml_uS5_D2-typ_fold_subgr"/>
</dbReference>